<dbReference type="RefSeq" id="WP_183866811.1">
    <property type="nucleotide sequence ID" value="NZ_JACHCF010000004.1"/>
</dbReference>
<dbReference type="Proteomes" id="UP000537718">
    <property type="component" value="Unassembled WGS sequence"/>
</dbReference>
<evidence type="ECO:0000313" key="3">
    <source>
        <dbReference type="Proteomes" id="UP000537718"/>
    </source>
</evidence>
<dbReference type="GO" id="GO:0016787">
    <property type="term" value="F:hydrolase activity"/>
    <property type="evidence" value="ECO:0007669"/>
    <property type="project" value="UniProtKB-KW"/>
</dbReference>
<comment type="caution">
    <text evidence="2">The sequence shown here is derived from an EMBL/GenBank/DDBJ whole genome shotgun (WGS) entry which is preliminary data.</text>
</comment>
<keyword evidence="2" id="KW-0378">Hydrolase</keyword>
<name>A0A7W8YSD6_9SPHI</name>
<keyword evidence="1" id="KW-0732">Signal</keyword>
<dbReference type="GO" id="GO:0005975">
    <property type="term" value="P:carbohydrate metabolic process"/>
    <property type="evidence" value="ECO:0007669"/>
    <property type="project" value="InterPro"/>
</dbReference>
<accession>A0A7W8YSD6</accession>
<dbReference type="InterPro" id="IPR005198">
    <property type="entry name" value="Glyco_hydro_76"/>
</dbReference>
<dbReference type="InterPro" id="IPR014512">
    <property type="entry name" value="O_gly_hydro"/>
</dbReference>
<sequence>MMKRNLYAIVFLLTAQVVHAQKNPDYKQAANLICKNINASFYEPSTGLYTETNSVVNNPNKHSWLWPLCALIQGANEMEVLDPKKDYMSGVAMAIEQYYSAAPPSPAYQDYVTSERLSSRFFDDNQWIAIAYLDAYQRNKKPVYLEKAKMIYRHMVKAGLDTVSGGGLYWKEGELNSKNTCSNGPGILVALQLYKVTDEKQYLELALNLYSWTNKHLQAPDGLYYDAIKVPSLKVDQTLYTYNTGSMLQSNMLLYEVTKDKKYLDEAYRIAVAGKKHFFKGGRLPGNYWFNAVMLRGYAELYRIDHNREWIGFFQEDADRIWREERDGNNLLGRKPVKELIDQAGMLEIYARLYELMK</sequence>
<dbReference type="InterPro" id="IPR053169">
    <property type="entry name" value="MUG_Protein"/>
</dbReference>
<dbReference type="AlphaFoldDB" id="A0A7W8YSD6"/>
<evidence type="ECO:0000313" key="2">
    <source>
        <dbReference type="EMBL" id="MBB5620792.1"/>
    </source>
</evidence>
<proteinExistence type="predicted"/>
<feature type="signal peptide" evidence="1">
    <location>
        <begin position="1"/>
        <end position="20"/>
    </location>
</feature>
<evidence type="ECO:0000256" key="1">
    <source>
        <dbReference type="SAM" id="SignalP"/>
    </source>
</evidence>
<protein>
    <submittedName>
        <fullName evidence="2">Rhamnogalacturonyl hydrolase YesR</fullName>
    </submittedName>
</protein>
<dbReference type="PIRSF" id="PIRSF021505">
    <property type="entry name" value="O_gly_hdrol"/>
    <property type="match status" value="1"/>
</dbReference>
<dbReference type="EMBL" id="JACHCF010000004">
    <property type="protein sequence ID" value="MBB5620792.1"/>
    <property type="molecule type" value="Genomic_DNA"/>
</dbReference>
<dbReference type="InterPro" id="IPR008928">
    <property type="entry name" value="6-hairpin_glycosidase_sf"/>
</dbReference>
<reference evidence="2 3" key="1">
    <citation type="submission" date="2020-08" db="EMBL/GenBank/DDBJ databases">
        <title>Genomic Encyclopedia of Type Strains, Phase IV (KMG-V): Genome sequencing to study the core and pangenomes of soil and plant-associated prokaryotes.</title>
        <authorList>
            <person name="Whitman W."/>
        </authorList>
    </citation>
    <scope>NUCLEOTIDE SEQUENCE [LARGE SCALE GENOMIC DNA]</scope>
    <source>
        <strain evidence="2 3">MP7CTX6</strain>
    </source>
</reference>
<dbReference type="Pfam" id="PF03663">
    <property type="entry name" value="Glyco_hydro_76"/>
    <property type="match status" value="1"/>
</dbReference>
<feature type="chain" id="PRO_5031412357" evidence="1">
    <location>
        <begin position="21"/>
        <end position="358"/>
    </location>
</feature>
<dbReference type="PANTHER" id="PTHR47791:SF4">
    <property type="entry name" value="(PUTATIVE SECRETED PROTEIN)-RELATED"/>
    <property type="match status" value="1"/>
</dbReference>
<dbReference type="Gene3D" id="1.50.10.20">
    <property type="match status" value="1"/>
</dbReference>
<dbReference type="SUPFAM" id="SSF48208">
    <property type="entry name" value="Six-hairpin glycosidases"/>
    <property type="match status" value="1"/>
</dbReference>
<gene>
    <name evidence="2" type="ORF">HDE69_001845</name>
</gene>
<organism evidence="2 3">
    <name type="scientific">Pedobacter cryoconitis</name>
    <dbReference type="NCBI Taxonomy" id="188932"/>
    <lineage>
        <taxon>Bacteria</taxon>
        <taxon>Pseudomonadati</taxon>
        <taxon>Bacteroidota</taxon>
        <taxon>Sphingobacteriia</taxon>
        <taxon>Sphingobacteriales</taxon>
        <taxon>Sphingobacteriaceae</taxon>
        <taxon>Pedobacter</taxon>
    </lineage>
</organism>
<dbReference type="PANTHER" id="PTHR47791">
    <property type="entry name" value="MEIOTICALLY UP-REGULATED GENE 191 PROTEIN"/>
    <property type="match status" value="1"/>
</dbReference>